<dbReference type="Pfam" id="PF07228">
    <property type="entry name" value="SpoIIE"/>
    <property type="match status" value="1"/>
</dbReference>
<evidence type="ECO:0000313" key="3">
    <source>
        <dbReference type="Proteomes" id="UP000031014"/>
    </source>
</evidence>
<dbReference type="STRING" id="1321606.SAMD00020551_4354"/>
<feature type="domain" description="PPM-type phosphatase" evidence="1">
    <location>
        <begin position="8"/>
        <end position="198"/>
    </location>
</feature>
<dbReference type="EMBL" id="BASE01000109">
    <property type="protein sequence ID" value="GAM16179.1"/>
    <property type="molecule type" value="Genomic_DNA"/>
</dbReference>
<dbReference type="Gene3D" id="3.60.40.10">
    <property type="entry name" value="PPM-type phosphatase domain"/>
    <property type="match status" value="1"/>
</dbReference>
<dbReference type="SUPFAM" id="SSF81606">
    <property type="entry name" value="PP2C-like"/>
    <property type="match status" value="1"/>
</dbReference>
<name>A0A0A8XA66_MESS1</name>
<dbReference type="EC" id="3.1.3.3" evidence="2"/>
<dbReference type="Proteomes" id="UP000031014">
    <property type="component" value="Unassembled WGS sequence"/>
</dbReference>
<dbReference type="PANTHER" id="PTHR35801">
    <property type="entry name" value="PHOSPHOSERINE PHOSPHATASE RSBX"/>
    <property type="match status" value="1"/>
</dbReference>
<dbReference type="AlphaFoldDB" id="A0A0A8XA66"/>
<dbReference type="SMART" id="SM00331">
    <property type="entry name" value="PP2C_SIG"/>
    <property type="match status" value="1"/>
</dbReference>
<dbReference type="PANTHER" id="PTHR35801:SF1">
    <property type="entry name" value="PHOSPHOSERINE PHOSPHATASE RSBX"/>
    <property type="match status" value="1"/>
</dbReference>
<dbReference type="RefSeq" id="WP_041967782.1">
    <property type="nucleotide sequence ID" value="NZ_BASE01000109.1"/>
</dbReference>
<accession>A0A0A8XA66</accession>
<dbReference type="InterPro" id="IPR001932">
    <property type="entry name" value="PPM-type_phosphatase-like_dom"/>
</dbReference>
<gene>
    <name evidence="2" type="ORF">SAMD00020551_4354</name>
</gene>
<keyword evidence="3" id="KW-1185">Reference proteome</keyword>
<organism evidence="2 3">
    <name type="scientific">Mesobacillus selenatarsenatis (strain DSM 18680 / JCM 14380 / FERM P-15431 / SF-1)</name>
    <dbReference type="NCBI Taxonomy" id="1321606"/>
    <lineage>
        <taxon>Bacteria</taxon>
        <taxon>Bacillati</taxon>
        <taxon>Bacillota</taxon>
        <taxon>Bacilli</taxon>
        <taxon>Bacillales</taxon>
        <taxon>Bacillaceae</taxon>
        <taxon>Mesobacillus</taxon>
    </lineage>
</organism>
<protein>
    <submittedName>
        <fullName evidence="2">Phosphoserine phosphatase RsbX</fullName>
        <ecNumber evidence="2">3.1.3.3</ecNumber>
    </submittedName>
</protein>
<keyword evidence="2" id="KW-0378">Hydrolase</keyword>
<comment type="caution">
    <text evidence="2">The sequence shown here is derived from an EMBL/GenBank/DDBJ whole genome shotgun (WGS) entry which is preliminary data.</text>
</comment>
<dbReference type="InterPro" id="IPR036457">
    <property type="entry name" value="PPM-type-like_dom_sf"/>
</dbReference>
<proteinExistence type="predicted"/>
<dbReference type="GO" id="GO:0016787">
    <property type="term" value="F:hydrolase activity"/>
    <property type="evidence" value="ECO:0007669"/>
    <property type="project" value="UniProtKB-KW"/>
</dbReference>
<evidence type="ECO:0000259" key="1">
    <source>
        <dbReference type="SMART" id="SM00331"/>
    </source>
</evidence>
<sequence length="199" mass="22397">MIQQFKDKIELYAYQTIKEGKVECGDSYYYTATDDYFVCVLADGLGSGQYAHEASAAVVSVVEQHHHEDVDTLMKYCNNILVQKRGAAVSIFKVYFETREFVYSCVGNIRFFLYTSNGKLTYPLPVTGYLSGKPQVFHTQRFIYEPASKFLIYSDGFDNIHGAKTILKGYRSVGAIAEQIKGEYANSMDDATFIVGSLL</sequence>
<dbReference type="InterPro" id="IPR039248">
    <property type="entry name" value="Ptase_RsbX"/>
</dbReference>
<dbReference type="OrthoDB" id="1090916at2"/>
<evidence type="ECO:0000313" key="2">
    <source>
        <dbReference type="EMBL" id="GAM16179.1"/>
    </source>
</evidence>
<reference evidence="2 3" key="1">
    <citation type="submission" date="2013-06" db="EMBL/GenBank/DDBJ databases">
        <title>Whole genome shotgun sequence of Bacillus selenatarsenatis SF-1.</title>
        <authorList>
            <person name="Kuroda M."/>
            <person name="Sei K."/>
            <person name="Yamashita M."/>
            <person name="Ike M."/>
        </authorList>
    </citation>
    <scope>NUCLEOTIDE SEQUENCE [LARGE SCALE GENOMIC DNA]</scope>
    <source>
        <strain evidence="2 3">SF-1</strain>
    </source>
</reference>